<dbReference type="PANTHER" id="PTHR24362:SF309">
    <property type="entry name" value="PROTEIN KINASE DOMAIN-CONTAINING PROTEIN"/>
    <property type="match status" value="1"/>
</dbReference>
<sequence>MGAKESIVSPRNLGEKTVDEDQIEVLNSSSMDLIEKTADFLKVAENENYGRFKLMQYRVSKRQFALIERITSDFKEFENYCNEVDKRLKFDCQQLVRWIRAYRSCEKEYCSSFFKVFVNLDYIPFTLHDQLESRKKRKTHCGEKEIFTMIDSVLTGLIYLKSHNLNHKFIQPKTILYDQANRVYLISDIQFLNGGISEYQQYLFGVPATSCYLSPQLLKALNHRQQIPEHSISKSDVFSLGLCALEMATMKSIQNIYDFNDFKIYEDLLQQLLQEVQVIYSDHLSQLLIQMLSLTEVQRPDFDDLAYVLKDLSARPQFIDSRQSLRASVISEELQRTSSGTNRKSGLLERPVSCNLLRSKETNKSNNNQNSNNNNNSSLDQNKYMQKQFSSNNNNNNKTLSGIRPAQSILKKSGWKKEGGTIGEIEEEDNQLTAVNTQGGDTKDQQVPFIRVLEPILTHENDEVASPAAIPSHQQLGEISSLNLISQRNNIKQLSAYNQEDLQMQQQTTKRSTNNNIKTPKSALSANDQQANEIQNINLQQQSHQQQQQQLQQQQQNQYDLQQIQSLQQQQQKQQSQPQNRQQRSLSQISSLSQKPVLDTVEQEYEEFKAKQRQLYMQQKHQIIQDEQAKYQQEKQSWEQQHQQFIQESKKSVESQQIYLQSQFEDSRKYLNSQQQYPTQTREFTNYLQNQRFIQNSDAVTPFAADKSPVRNNYSRMGNNINTPNNYRVDSYSNPRLPPSSGRNNNIKSYHQLNKSPKLNLKFFNDENEYNIDNRLTGRSNLQNNYNENTMYNEYQSYNNLNNSRLDNSVVNSKADMSMLSNYELKDIHIQPLRRNDINIQNTLNMLEEKIDKIDQSLNYAKKPLRSSSNNSFAFHQNSKLLSNNNNNNQKGQQNLQYSKNNQQRNTGSSAKNYRFYNQNYESKGGYPTTPFQNAYNFDNTYHQHI</sequence>
<accession>I7MMB2</accession>
<keyword evidence="4" id="KW-0808">Transferase</keyword>
<gene>
    <name evidence="4" type="ORF">TTHERM_00237300</name>
</gene>
<evidence type="ECO:0000256" key="1">
    <source>
        <dbReference type="SAM" id="Coils"/>
    </source>
</evidence>
<dbReference type="EMBL" id="GG662443">
    <property type="protein sequence ID" value="EAS04515.1"/>
    <property type="molecule type" value="Genomic_DNA"/>
</dbReference>
<dbReference type="InterPro" id="IPR000719">
    <property type="entry name" value="Prot_kinase_dom"/>
</dbReference>
<dbReference type="GO" id="GO:0004672">
    <property type="term" value="F:protein kinase activity"/>
    <property type="evidence" value="ECO:0007669"/>
    <property type="project" value="InterPro"/>
</dbReference>
<reference evidence="5" key="1">
    <citation type="journal article" date="2006" name="PLoS Biol.">
        <title>Macronuclear genome sequence of the ciliate Tetrahymena thermophila, a model eukaryote.</title>
        <authorList>
            <person name="Eisen J.A."/>
            <person name="Coyne R.S."/>
            <person name="Wu M."/>
            <person name="Wu D."/>
            <person name="Thiagarajan M."/>
            <person name="Wortman J.R."/>
            <person name="Badger J.H."/>
            <person name="Ren Q."/>
            <person name="Amedeo P."/>
            <person name="Jones K.M."/>
            <person name="Tallon L.J."/>
            <person name="Delcher A.L."/>
            <person name="Salzberg S.L."/>
            <person name="Silva J.C."/>
            <person name="Haas B.J."/>
            <person name="Majoros W.H."/>
            <person name="Farzad M."/>
            <person name="Carlton J.M."/>
            <person name="Smith R.K. Jr."/>
            <person name="Garg J."/>
            <person name="Pearlman R.E."/>
            <person name="Karrer K.M."/>
            <person name="Sun L."/>
            <person name="Manning G."/>
            <person name="Elde N.C."/>
            <person name="Turkewitz A.P."/>
            <person name="Asai D.J."/>
            <person name="Wilkes D.E."/>
            <person name="Wang Y."/>
            <person name="Cai H."/>
            <person name="Collins K."/>
            <person name="Stewart B.A."/>
            <person name="Lee S.R."/>
            <person name="Wilamowska K."/>
            <person name="Weinberg Z."/>
            <person name="Ruzzo W.L."/>
            <person name="Wloga D."/>
            <person name="Gaertig J."/>
            <person name="Frankel J."/>
            <person name="Tsao C.-C."/>
            <person name="Gorovsky M.A."/>
            <person name="Keeling P.J."/>
            <person name="Waller R.F."/>
            <person name="Patron N.J."/>
            <person name="Cherry J.M."/>
            <person name="Stover N.A."/>
            <person name="Krieger C.J."/>
            <person name="del Toro C."/>
            <person name="Ryder H.F."/>
            <person name="Williamson S.C."/>
            <person name="Barbeau R.A."/>
            <person name="Hamilton E.P."/>
            <person name="Orias E."/>
        </authorList>
    </citation>
    <scope>NUCLEOTIDE SEQUENCE [LARGE SCALE GENOMIC DNA]</scope>
    <source>
        <strain evidence="5">SB210</strain>
    </source>
</reference>
<dbReference type="SMART" id="SM00220">
    <property type="entry name" value="S_TKc"/>
    <property type="match status" value="1"/>
</dbReference>
<feature type="coiled-coil region" evidence="1">
    <location>
        <begin position="598"/>
        <end position="648"/>
    </location>
</feature>
<dbReference type="KEGG" id="tet:TTHERM_00237300"/>
<dbReference type="Gene3D" id="3.30.200.20">
    <property type="entry name" value="Phosphorylase Kinase, domain 1"/>
    <property type="match status" value="1"/>
</dbReference>
<dbReference type="GO" id="GO:0005524">
    <property type="term" value="F:ATP binding"/>
    <property type="evidence" value="ECO:0007669"/>
    <property type="project" value="InterPro"/>
</dbReference>
<dbReference type="AlphaFoldDB" id="I7MMB2"/>
<dbReference type="OrthoDB" id="308139at2759"/>
<evidence type="ECO:0000313" key="4">
    <source>
        <dbReference type="EMBL" id="EAS04515.1"/>
    </source>
</evidence>
<proteinExistence type="predicted"/>
<keyword evidence="1" id="KW-0175">Coiled coil</keyword>
<protein>
    <submittedName>
        <fullName evidence="4">Protein kinase</fullName>
    </submittedName>
</protein>
<feature type="region of interest" description="Disordered" evidence="2">
    <location>
        <begin position="569"/>
        <end position="591"/>
    </location>
</feature>
<dbReference type="GeneID" id="7833684"/>
<dbReference type="Proteomes" id="UP000009168">
    <property type="component" value="Unassembled WGS sequence"/>
</dbReference>
<dbReference type="STRING" id="312017.I7MMB2"/>
<feature type="domain" description="Protein kinase" evidence="3">
    <location>
        <begin position="38"/>
        <end position="318"/>
    </location>
</feature>
<dbReference type="HOGENOM" id="CLU_310920_0_0_1"/>
<feature type="region of interest" description="Disordered" evidence="2">
    <location>
        <begin position="358"/>
        <end position="380"/>
    </location>
</feature>
<dbReference type="SUPFAM" id="SSF56112">
    <property type="entry name" value="Protein kinase-like (PK-like)"/>
    <property type="match status" value="1"/>
</dbReference>
<feature type="compositionally biased region" description="Low complexity" evidence="2">
    <location>
        <begin position="364"/>
        <end position="378"/>
    </location>
</feature>
<dbReference type="PANTHER" id="PTHR24362">
    <property type="entry name" value="SERINE/THREONINE-PROTEIN KINASE NEK"/>
    <property type="match status" value="1"/>
</dbReference>
<dbReference type="RefSeq" id="XP_001024760.1">
    <property type="nucleotide sequence ID" value="XM_001024760.1"/>
</dbReference>
<dbReference type="OMA" id="EIEVYTN"/>
<feature type="region of interest" description="Disordered" evidence="2">
    <location>
        <begin position="502"/>
        <end position="527"/>
    </location>
</feature>
<dbReference type="InterPro" id="IPR011009">
    <property type="entry name" value="Kinase-like_dom_sf"/>
</dbReference>
<evidence type="ECO:0000313" key="5">
    <source>
        <dbReference type="Proteomes" id="UP000009168"/>
    </source>
</evidence>
<dbReference type="PROSITE" id="PS50011">
    <property type="entry name" value="PROTEIN_KINASE_DOM"/>
    <property type="match status" value="1"/>
</dbReference>
<feature type="coiled-coil region" evidence="1">
    <location>
        <begin position="527"/>
        <end position="557"/>
    </location>
</feature>
<dbReference type="Pfam" id="PF00069">
    <property type="entry name" value="Pkinase"/>
    <property type="match status" value="1"/>
</dbReference>
<keyword evidence="5" id="KW-1185">Reference proteome</keyword>
<keyword evidence="4" id="KW-0418">Kinase</keyword>
<dbReference type="InParanoid" id="I7MMB2"/>
<dbReference type="Gene3D" id="1.10.510.10">
    <property type="entry name" value="Transferase(Phosphotransferase) domain 1"/>
    <property type="match status" value="1"/>
</dbReference>
<evidence type="ECO:0000259" key="3">
    <source>
        <dbReference type="PROSITE" id="PS50011"/>
    </source>
</evidence>
<name>I7MMB2_TETTS</name>
<evidence type="ECO:0000256" key="2">
    <source>
        <dbReference type="SAM" id="MobiDB-lite"/>
    </source>
</evidence>
<organism evidence="4 5">
    <name type="scientific">Tetrahymena thermophila (strain SB210)</name>
    <dbReference type="NCBI Taxonomy" id="312017"/>
    <lineage>
        <taxon>Eukaryota</taxon>
        <taxon>Sar</taxon>
        <taxon>Alveolata</taxon>
        <taxon>Ciliophora</taxon>
        <taxon>Intramacronucleata</taxon>
        <taxon>Oligohymenophorea</taxon>
        <taxon>Hymenostomatida</taxon>
        <taxon>Tetrahymenina</taxon>
        <taxon>Tetrahymenidae</taxon>
        <taxon>Tetrahymena</taxon>
    </lineage>
</organism>